<evidence type="ECO:0000313" key="3">
    <source>
        <dbReference type="Proteomes" id="UP000281391"/>
    </source>
</evidence>
<dbReference type="AlphaFoldDB" id="A0A3S4HP43"/>
<keyword evidence="2" id="KW-0031">Aminopeptidase</keyword>
<dbReference type="PANTHER" id="PTHR42994">
    <property type="entry name" value="PEPTIDASE T"/>
    <property type="match status" value="1"/>
</dbReference>
<evidence type="ECO:0000256" key="1">
    <source>
        <dbReference type="ARBA" id="ARBA00001947"/>
    </source>
</evidence>
<protein>
    <submittedName>
        <fullName evidence="2">Peptidase T</fullName>
        <ecNumber evidence="2">3.4.11.4</ecNumber>
    </submittedName>
</protein>
<dbReference type="Gene3D" id="3.40.630.10">
    <property type="entry name" value="Zn peptidases"/>
    <property type="match status" value="1"/>
</dbReference>
<dbReference type="PANTHER" id="PTHR42994:SF1">
    <property type="entry name" value="PEPTIDASE T"/>
    <property type="match status" value="1"/>
</dbReference>
<gene>
    <name evidence="2" type="primary">pepT_1</name>
    <name evidence="2" type="ORF">NCTC11214_03314</name>
</gene>
<dbReference type="SUPFAM" id="SSF53187">
    <property type="entry name" value="Zn-dependent exopeptidases"/>
    <property type="match status" value="1"/>
</dbReference>
<dbReference type="EC" id="3.4.11.4" evidence="2"/>
<reference evidence="2 3" key="1">
    <citation type="submission" date="2018-12" db="EMBL/GenBank/DDBJ databases">
        <authorList>
            <consortium name="Pathogen Informatics"/>
        </authorList>
    </citation>
    <scope>NUCLEOTIDE SEQUENCE [LARGE SCALE GENOMIC DNA]</scope>
    <source>
        <strain evidence="2 3">NCTC11214</strain>
    </source>
</reference>
<keyword evidence="2" id="KW-0378">Hydrolase</keyword>
<comment type="cofactor">
    <cofactor evidence="1">
        <name>Zn(2+)</name>
        <dbReference type="ChEBI" id="CHEBI:29105"/>
    </cofactor>
</comment>
<name>A0A3S4HP43_SEROD</name>
<keyword evidence="2" id="KW-0645">Protease</keyword>
<dbReference type="EMBL" id="LR134117">
    <property type="protein sequence ID" value="VDZ60141.1"/>
    <property type="molecule type" value="Genomic_DNA"/>
</dbReference>
<accession>A0A3S4HP43</accession>
<dbReference type="GO" id="GO:0045148">
    <property type="term" value="F:tripeptide aminopeptidase activity"/>
    <property type="evidence" value="ECO:0007669"/>
    <property type="project" value="UniProtKB-EC"/>
</dbReference>
<dbReference type="KEGG" id="sof:NCTC11214_03314"/>
<organism evidence="2 3">
    <name type="scientific">Serratia odorifera</name>
    <dbReference type="NCBI Taxonomy" id="618"/>
    <lineage>
        <taxon>Bacteria</taxon>
        <taxon>Pseudomonadati</taxon>
        <taxon>Pseudomonadota</taxon>
        <taxon>Gammaproteobacteria</taxon>
        <taxon>Enterobacterales</taxon>
        <taxon>Yersiniaceae</taxon>
        <taxon>Serratia</taxon>
    </lineage>
</organism>
<sequence length="55" mass="6034">MRGGTDGAALSSRGVLTPNYFTGAHNFHSRFEFLPVNAFVKSYQVTRSICLLAAR</sequence>
<evidence type="ECO:0000313" key="2">
    <source>
        <dbReference type="EMBL" id="VDZ60141.1"/>
    </source>
</evidence>
<dbReference type="Proteomes" id="UP000281391">
    <property type="component" value="Chromosome"/>
</dbReference>
<proteinExistence type="predicted"/>